<dbReference type="SUPFAM" id="SSF48452">
    <property type="entry name" value="TPR-like"/>
    <property type="match status" value="2"/>
</dbReference>
<evidence type="ECO:0000313" key="5">
    <source>
        <dbReference type="EMBL" id="MBU2689664.1"/>
    </source>
</evidence>
<dbReference type="PROSITE" id="PS50005">
    <property type="entry name" value="TPR"/>
    <property type="match status" value="5"/>
</dbReference>
<protein>
    <submittedName>
        <fullName evidence="5">Tetratricopeptide repeat protein</fullName>
    </submittedName>
</protein>
<keyword evidence="4" id="KW-0732">Signal</keyword>
<evidence type="ECO:0000256" key="1">
    <source>
        <dbReference type="ARBA" id="ARBA00022737"/>
    </source>
</evidence>
<keyword evidence="1" id="KW-0677">Repeat</keyword>
<feature type="signal peptide" evidence="4">
    <location>
        <begin position="1"/>
        <end position="24"/>
    </location>
</feature>
<feature type="repeat" description="TPR" evidence="3">
    <location>
        <begin position="69"/>
        <end position="102"/>
    </location>
</feature>
<dbReference type="InterPro" id="IPR011990">
    <property type="entry name" value="TPR-like_helical_dom_sf"/>
</dbReference>
<dbReference type="Pfam" id="PF00515">
    <property type="entry name" value="TPR_1"/>
    <property type="match status" value="1"/>
</dbReference>
<evidence type="ECO:0000256" key="2">
    <source>
        <dbReference type="ARBA" id="ARBA00022803"/>
    </source>
</evidence>
<feature type="repeat" description="TPR" evidence="3">
    <location>
        <begin position="137"/>
        <end position="170"/>
    </location>
</feature>
<dbReference type="PANTHER" id="PTHR45586">
    <property type="entry name" value="TPR REPEAT-CONTAINING PROTEIN PA4667"/>
    <property type="match status" value="1"/>
</dbReference>
<dbReference type="PANTHER" id="PTHR45586:SF1">
    <property type="entry name" value="LIPOPOLYSACCHARIDE ASSEMBLY PROTEIN B"/>
    <property type="match status" value="1"/>
</dbReference>
<dbReference type="PROSITE" id="PS50293">
    <property type="entry name" value="TPR_REGION"/>
    <property type="match status" value="1"/>
</dbReference>
<dbReference type="Pfam" id="PF13432">
    <property type="entry name" value="TPR_16"/>
    <property type="match status" value="1"/>
</dbReference>
<reference evidence="5" key="1">
    <citation type="submission" date="2021-05" db="EMBL/GenBank/DDBJ databases">
        <title>Energy efficiency and biological interactions define the core microbiome of deep oligotrophic groundwater.</title>
        <authorList>
            <person name="Mehrshad M."/>
            <person name="Lopez-Fernandez M."/>
            <person name="Bell E."/>
            <person name="Bernier-Latmani R."/>
            <person name="Bertilsson S."/>
            <person name="Dopson M."/>
        </authorList>
    </citation>
    <scope>NUCLEOTIDE SEQUENCE</scope>
    <source>
        <strain evidence="5">Modern_marine.mb.64</strain>
    </source>
</reference>
<gene>
    <name evidence="5" type="ORF">KJ970_01975</name>
</gene>
<feature type="repeat" description="TPR" evidence="3">
    <location>
        <begin position="205"/>
        <end position="238"/>
    </location>
</feature>
<feature type="repeat" description="TPR" evidence="3">
    <location>
        <begin position="276"/>
        <end position="309"/>
    </location>
</feature>
<name>A0A948W4S9_UNCEI</name>
<proteinExistence type="predicted"/>
<sequence length="391" mass="44853">MKLMTAGWTFLLLFSIAGWTAAEAQSEVFSTEEICRKNFQTAMEYKKNLKYQDAEEFFTLVVETCPDHIDAYLNLGHVLTQLKKYPDAIDIYQRALEVEPRNLSIKEALAYTYGASGDLEKSIRLYQDILDLDPERHGIYKNLAYLYERQGSWPEALMMAKMVLSVDPSDIVGLQQAARTALDKKLYLEAMNLYEMLYAKQPEDISIQRILGYFYFQVQLSEKAIPIYRAVLEAEPESPSSLFEHKILALCLKKAGLAMEAAEEYEYITEHEPEKLENFYNLALMYNDSKAYDKALNVVERGLRQDPSYQCLYYASGKVYESKAKDAKAAERYDEAVGFFRDAITQFEKCVNGSFCARQCSSEIERMEQFVTITNKEKQKKELEAPSSSAG</sequence>
<evidence type="ECO:0000256" key="3">
    <source>
        <dbReference type="PROSITE-ProRule" id="PRU00339"/>
    </source>
</evidence>
<organism evidence="5 6">
    <name type="scientific">Eiseniibacteriota bacterium</name>
    <dbReference type="NCBI Taxonomy" id="2212470"/>
    <lineage>
        <taxon>Bacteria</taxon>
        <taxon>Candidatus Eiseniibacteriota</taxon>
    </lineage>
</organism>
<dbReference type="InterPro" id="IPR019734">
    <property type="entry name" value="TPR_rpt"/>
</dbReference>
<dbReference type="AlphaFoldDB" id="A0A948W4S9"/>
<dbReference type="SMART" id="SM00028">
    <property type="entry name" value="TPR"/>
    <property type="match status" value="8"/>
</dbReference>
<evidence type="ECO:0000313" key="6">
    <source>
        <dbReference type="Proteomes" id="UP000777784"/>
    </source>
</evidence>
<feature type="chain" id="PRO_5037513752" evidence="4">
    <location>
        <begin position="25"/>
        <end position="391"/>
    </location>
</feature>
<accession>A0A948W4S9</accession>
<dbReference type="EMBL" id="JAHJDP010000012">
    <property type="protein sequence ID" value="MBU2689664.1"/>
    <property type="molecule type" value="Genomic_DNA"/>
</dbReference>
<dbReference type="InterPro" id="IPR051012">
    <property type="entry name" value="CellSynth/LPSAsmb/PSIAsmb"/>
</dbReference>
<keyword evidence="2 3" id="KW-0802">TPR repeat</keyword>
<dbReference type="Gene3D" id="1.25.40.10">
    <property type="entry name" value="Tetratricopeptide repeat domain"/>
    <property type="match status" value="1"/>
</dbReference>
<evidence type="ECO:0000256" key="4">
    <source>
        <dbReference type="SAM" id="SignalP"/>
    </source>
</evidence>
<comment type="caution">
    <text evidence="5">The sequence shown here is derived from an EMBL/GenBank/DDBJ whole genome shotgun (WGS) entry which is preliminary data.</text>
</comment>
<dbReference type="Proteomes" id="UP000777784">
    <property type="component" value="Unassembled WGS sequence"/>
</dbReference>
<feature type="repeat" description="TPR" evidence="3">
    <location>
        <begin position="103"/>
        <end position="136"/>
    </location>
</feature>